<evidence type="ECO:0000256" key="7">
    <source>
        <dbReference type="PIRSR" id="PIRSR600223-1"/>
    </source>
</evidence>
<evidence type="ECO:0000313" key="14">
    <source>
        <dbReference type="EMBL" id="TKK89176.1"/>
    </source>
</evidence>
<dbReference type="InterPro" id="IPR036286">
    <property type="entry name" value="LexA/Signal_pep-like_sf"/>
</dbReference>
<comment type="catalytic activity">
    <reaction evidence="1 8">
        <text>Cleavage of hydrophobic, N-terminal signal or leader sequences from secreted and periplasmic proteins.</text>
        <dbReference type="EC" id="3.4.21.89"/>
    </reaction>
</comment>
<dbReference type="PROSITE" id="PS00761">
    <property type="entry name" value="SPASE_I_3"/>
    <property type="match status" value="1"/>
</dbReference>
<evidence type="ECO:0000313" key="16">
    <source>
        <dbReference type="EMBL" id="WER42500.1"/>
    </source>
</evidence>
<dbReference type="PROSITE" id="PS00501">
    <property type="entry name" value="SPASE_I_1"/>
    <property type="match status" value="1"/>
</dbReference>
<evidence type="ECO:0000256" key="8">
    <source>
        <dbReference type="RuleBase" id="RU003993"/>
    </source>
</evidence>
<evidence type="ECO:0000313" key="13">
    <source>
        <dbReference type="EMBL" id="STP63985.1"/>
    </source>
</evidence>
<dbReference type="SUPFAM" id="SSF51306">
    <property type="entry name" value="LexA/Signal peptidase"/>
    <property type="match status" value="1"/>
</dbReference>
<evidence type="ECO:0000313" key="22">
    <source>
        <dbReference type="Proteomes" id="UP001222182"/>
    </source>
</evidence>
<comment type="similarity">
    <text evidence="3 9">Belongs to the peptidase S26 family.</text>
</comment>
<sequence>MSSLLKRLVQLVLLVVAVLLIRHYVFSPAAVNGSSMEPTLHNNDRLWVTSIKKPQRFDIIAFPSPRNGQRVAKRLIGLPGETVEYRDDTLYINGVSLSEDYLASAKRNVSKNENYTQDFTLETLEATQSLTVPEGMYFVLGDNRPRSDDSRYFGFVKQASVEGVLTFRYYPLDKIGFP</sequence>
<dbReference type="GO" id="GO:0004252">
    <property type="term" value="F:serine-type endopeptidase activity"/>
    <property type="evidence" value="ECO:0007669"/>
    <property type="project" value="InterPro"/>
</dbReference>
<dbReference type="PROSITE" id="PS00760">
    <property type="entry name" value="SPASE_I_2"/>
    <property type="match status" value="1"/>
</dbReference>
<name>A0A1B4XRZ3_ENTFL</name>
<accession>A0A1B4XRZ3</accession>
<protein>
    <recommendedName>
        <fullName evidence="4 8">Signal peptidase I</fullName>
        <ecNumber evidence="4 8">3.4.21.89</ecNumber>
    </recommendedName>
</protein>
<evidence type="ECO:0000313" key="19">
    <source>
        <dbReference type="Proteomes" id="UP000275941"/>
    </source>
</evidence>
<evidence type="ECO:0000313" key="11">
    <source>
        <dbReference type="EMBL" id="PTN79045.1"/>
    </source>
</evidence>
<dbReference type="OMA" id="MVNKFSH"/>
<dbReference type="Proteomes" id="UP000254396">
    <property type="component" value="Unassembled WGS sequence"/>
</dbReference>
<dbReference type="GO" id="GO:0006465">
    <property type="term" value="P:signal peptide processing"/>
    <property type="evidence" value="ECO:0007669"/>
    <property type="project" value="InterPro"/>
</dbReference>
<dbReference type="PANTHER" id="PTHR43390">
    <property type="entry name" value="SIGNAL PEPTIDASE I"/>
    <property type="match status" value="1"/>
</dbReference>
<comment type="subcellular location">
    <subcellularLocation>
        <location evidence="2">Cell membrane</location>
        <topology evidence="2">Single-pass type II membrane protein</topology>
    </subcellularLocation>
    <subcellularLocation>
        <location evidence="9">Membrane</location>
        <topology evidence="9">Single-pass type II membrane protein</topology>
    </subcellularLocation>
</comment>
<dbReference type="eggNOG" id="COG0681">
    <property type="taxonomic scope" value="Bacteria"/>
</dbReference>
<dbReference type="InterPro" id="IPR019756">
    <property type="entry name" value="Pept_S26A_signal_pept_1_Ser-AS"/>
</dbReference>
<dbReference type="EMBL" id="SIYF01000103">
    <property type="protein sequence ID" value="TKK89176.1"/>
    <property type="molecule type" value="Genomic_DNA"/>
</dbReference>
<dbReference type="NCBIfam" id="TIGR02227">
    <property type="entry name" value="sigpep_I_bact"/>
    <property type="match status" value="1"/>
</dbReference>
<reference evidence="15 21" key="5">
    <citation type="submission" date="2023-02" db="EMBL/GenBank/DDBJ databases">
        <title>Results of the 2020 Genomic Proficiency Test for the network of European Union Reference Laboratory for Antimicrobial Resistance assessing whole genome sequencing capacities.</title>
        <authorList>
            <person name="Hoffmann M."/>
            <person name="Luo Y."/>
            <person name="Sorensen L.H."/>
            <person name="Pedersen S.K."/>
            <person name="Hendriksen R.S."/>
        </authorList>
    </citation>
    <scope>NUCLEOTIDE SEQUENCE [LARGE SCALE GENOMIC DNA]</scope>
    <source>
        <strain evidence="15 21">GENOMIC22-006</strain>
    </source>
</reference>
<gene>
    <name evidence="14" type="primary">lepB</name>
    <name evidence="13" type="synonym">sipT</name>
    <name evidence="11" type="ORF">DAI13_15240</name>
    <name evidence="12" type="ORF">EGW70_06595</name>
    <name evidence="14" type="ORF">EY666_04870</name>
    <name evidence="13" type="ORF">NCTC13379_00846</name>
    <name evidence="16" type="ORF">P0083_14430</name>
    <name evidence="15" type="ORF">P0D81_02535</name>
</gene>
<dbReference type="EMBL" id="RKOR01000014">
    <property type="protein sequence ID" value="ROY50692.1"/>
    <property type="molecule type" value="Genomic_DNA"/>
</dbReference>
<dbReference type="Proteomes" id="UP000275941">
    <property type="component" value="Unassembled WGS sequence"/>
</dbReference>
<dbReference type="Pfam" id="PF10502">
    <property type="entry name" value="Peptidase_S26"/>
    <property type="match status" value="1"/>
</dbReference>
<evidence type="ECO:0000256" key="9">
    <source>
        <dbReference type="RuleBase" id="RU362042"/>
    </source>
</evidence>
<dbReference type="PANTHER" id="PTHR43390:SF1">
    <property type="entry name" value="CHLOROPLAST PROCESSING PEPTIDASE"/>
    <property type="match status" value="1"/>
</dbReference>
<reference evidence="14 20" key="4">
    <citation type="submission" date="2019-02" db="EMBL/GenBank/DDBJ databases">
        <title>Bacteria dissemination in different level of health care in South Africa: the effectiveness of infections prevention and control.</title>
        <authorList>
            <person name="Shobo C."/>
            <person name="Amoako D.G."/>
            <person name="Allam M."/>
            <person name="Ismail A."/>
            <person name="Bester L.A."/>
            <person name="Essack S.Y."/>
        </authorList>
    </citation>
    <scope>NUCLEOTIDE SEQUENCE [LARGE SCALE GENOMIC DNA]</scope>
    <source>
        <strain evidence="14 20">2SIL2</strain>
    </source>
</reference>
<dbReference type="KEGG" id="ene:ENT_28190"/>
<dbReference type="Proteomes" id="UP000244140">
    <property type="component" value="Unassembled WGS sequence"/>
</dbReference>
<evidence type="ECO:0000256" key="5">
    <source>
        <dbReference type="ARBA" id="ARBA00022670"/>
    </source>
</evidence>
<evidence type="ECO:0000256" key="3">
    <source>
        <dbReference type="ARBA" id="ARBA00009370"/>
    </source>
</evidence>
<dbReference type="RefSeq" id="WP_002385230.1">
    <property type="nucleotide sequence ID" value="NZ_AP017623.1"/>
</dbReference>
<dbReference type="EMBL" id="CP119159">
    <property type="protein sequence ID" value="WEH22925.1"/>
    <property type="molecule type" value="Genomic_DNA"/>
</dbReference>
<evidence type="ECO:0000313" key="17">
    <source>
        <dbReference type="Proteomes" id="UP000244140"/>
    </source>
</evidence>
<dbReference type="AlphaFoldDB" id="A0A1B4XRZ3"/>
<dbReference type="EMBL" id="UGIX01000001">
    <property type="protein sequence ID" value="STP63985.1"/>
    <property type="molecule type" value="Genomic_DNA"/>
</dbReference>
<dbReference type="InterPro" id="IPR019758">
    <property type="entry name" value="Pept_S26A_signal_pept_1_CS"/>
</dbReference>
<evidence type="ECO:0000256" key="4">
    <source>
        <dbReference type="ARBA" id="ARBA00013208"/>
    </source>
</evidence>
<feature type="active site" evidence="7">
    <location>
        <position position="73"/>
    </location>
</feature>
<evidence type="ECO:0000313" key="12">
    <source>
        <dbReference type="EMBL" id="ROY50692.1"/>
    </source>
</evidence>
<evidence type="ECO:0000259" key="10">
    <source>
        <dbReference type="Pfam" id="PF10502"/>
    </source>
</evidence>
<dbReference type="EMBL" id="CP119528">
    <property type="protein sequence ID" value="WER42500.1"/>
    <property type="molecule type" value="Genomic_DNA"/>
</dbReference>
<reference evidence="16 22" key="6">
    <citation type="submission" date="2023-03" db="EMBL/GenBank/DDBJ databases">
        <title>Complete genome sequence of an Enterococcus faecalis urinary isolate.</title>
        <authorList>
            <person name="Brauer A.L."/>
            <person name="Armbruster C.E."/>
        </authorList>
    </citation>
    <scope>NUCLEOTIDE SEQUENCE [LARGE SCALE GENOMIC DNA]</scope>
    <source>
        <strain evidence="16 22">3143</strain>
    </source>
</reference>
<organism evidence="14 20">
    <name type="scientific">Enterococcus faecalis</name>
    <name type="common">Streptococcus faecalis</name>
    <dbReference type="NCBI Taxonomy" id="1351"/>
    <lineage>
        <taxon>Bacteria</taxon>
        <taxon>Bacillati</taxon>
        <taxon>Bacillota</taxon>
        <taxon>Bacilli</taxon>
        <taxon>Lactobacillales</taxon>
        <taxon>Enterococcaceae</taxon>
        <taxon>Enterococcus</taxon>
    </lineage>
</organism>
<evidence type="ECO:0000313" key="20">
    <source>
        <dbReference type="Proteomes" id="UP000305511"/>
    </source>
</evidence>
<keyword evidence="5 8" id="KW-0645">Protease</keyword>
<evidence type="ECO:0000313" key="18">
    <source>
        <dbReference type="Proteomes" id="UP000254396"/>
    </source>
</evidence>
<dbReference type="GeneID" id="60894961"/>
<proteinExistence type="inferred from homology"/>
<dbReference type="CDD" id="cd06530">
    <property type="entry name" value="S26_SPase_I"/>
    <property type="match status" value="1"/>
</dbReference>
<feature type="active site" evidence="7">
    <location>
        <position position="35"/>
    </location>
</feature>
<evidence type="ECO:0000256" key="2">
    <source>
        <dbReference type="ARBA" id="ARBA00004401"/>
    </source>
</evidence>
<dbReference type="GO" id="GO:0009003">
    <property type="term" value="F:signal peptidase activity"/>
    <property type="evidence" value="ECO:0007669"/>
    <property type="project" value="UniProtKB-EC"/>
</dbReference>
<reference evidence="13 18" key="2">
    <citation type="submission" date="2018-06" db="EMBL/GenBank/DDBJ databases">
        <authorList>
            <consortium name="Pathogen Informatics"/>
            <person name="Doyle S."/>
        </authorList>
    </citation>
    <scope>NUCLEOTIDE SEQUENCE [LARGE SCALE GENOMIC DNA]</scope>
    <source>
        <strain evidence="13 18">NCTC13379</strain>
    </source>
</reference>
<evidence type="ECO:0000256" key="1">
    <source>
        <dbReference type="ARBA" id="ARBA00000677"/>
    </source>
</evidence>
<dbReference type="InterPro" id="IPR000223">
    <property type="entry name" value="Pept_S26A_signal_pept_1"/>
</dbReference>
<dbReference type="EC" id="3.4.21.89" evidence="4 8"/>
<reference evidence="12 19" key="3">
    <citation type="submission" date="2018-10" db="EMBL/GenBank/DDBJ databases">
        <title>Genotypes and phenotypes of Enterococci isolated from broiler chickens.</title>
        <authorList>
            <person name="Muhammad A.R."/>
            <person name="Diarra M.S."/>
        </authorList>
    </citation>
    <scope>NUCLEOTIDE SEQUENCE [LARGE SCALE GENOMIC DNA]</scope>
    <source>
        <strain evidence="12 19">P7 C A21</strain>
    </source>
</reference>
<keyword evidence="6 8" id="KW-0378">Hydrolase</keyword>
<evidence type="ECO:0000313" key="21">
    <source>
        <dbReference type="Proteomes" id="UP001221642"/>
    </source>
</evidence>
<dbReference type="OrthoDB" id="9802919at2"/>
<dbReference type="PRINTS" id="PR00727">
    <property type="entry name" value="LEADERPTASE"/>
</dbReference>
<reference evidence="11 17" key="1">
    <citation type="submission" date="2018-04" db="EMBL/GenBank/DDBJ databases">
        <authorList>
            <person name="Van Tyne D."/>
        </authorList>
    </citation>
    <scope>NUCLEOTIDE SEQUENCE [LARGE SCALE GENOMIC DNA]</scope>
    <source>
        <strain evidence="11 17">B2535</strain>
    </source>
</reference>
<dbReference type="EMBL" id="PZZH01000001">
    <property type="protein sequence ID" value="PTN79045.1"/>
    <property type="molecule type" value="Genomic_DNA"/>
</dbReference>
<dbReference type="GO" id="GO:0005886">
    <property type="term" value="C:plasma membrane"/>
    <property type="evidence" value="ECO:0007669"/>
    <property type="project" value="UniProtKB-SubCell"/>
</dbReference>
<dbReference type="Proteomes" id="UP000305511">
    <property type="component" value="Unassembled WGS sequence"/>
</dbReference>
<dbReference type="Gene3D" id="2.10.109.10">
    <property type="entry name" value="Umud Fragment, subunit A"/>
    <property type="match status" value="1"/>
</dbReference>
<dbReference type="Proteomes" id="UP001222182">
    <property type="component" value="Chromosome"/>
</dbReference>
<evidence type="ECO:0000256" key="6">
    <source>
        <dbReference type="ARBA" id="ARBA00022801"/>
    </source>
</evidence>
<feature type="domain" description="Peptidase S26" evidence="10">
    <location>
        <begin position="8"/>
        <end position="170"/>
    </location>
</feature>
<dbReference type="Proteomes" id="UP001221642">
    <property type="component" value="Chromosome"/>
</dbReference>
<dbReference type="SMR" id="A0A1B4XRZ3"/>
<dbReference type="InterPro" id="IPR019533">
    <property type="entry name" value="Peptidase_S26"/>
</dbReference>
<evidence type="ECO:0000313" key="15">
    <source>
        <dbReference type="EMBL" id="WEH22925.1"/>
    </source>
</evidence>
<dbReference type="InterPro" id="IPR019757">
    <property type="entry name" value="Pept_S26A_signal_pept_1_Lys-AS"/>
</dbReference>